<dbReference type="AlphaFoldDB" id="A0A1M5PNC4"/>
<keyword evidence="10" id="KW-1185">Reference proteome</keyword>
<sequence>MQKAEFLTRFHSAPPLQPVPDHPLRKSGRSAAVLIPVVTHDNALSVLFTERAKHLKHHPGQVSFPGGKYEPGDPDLAFTAKREAWEEIALPDSHIAIVGQLPPYRTISGFAMTAFVATVEPGFDLIPDGNEVSDTFEVPLSFLIDPRNYQTEYITRAGHTYPVYFIPWQNKMIWGATAALMNSLASIFTDNA</sequence>
<evidence type="ECO:0000313" key="10">
    <source>
        <dbReference type="Proteomes" id="UP000184520"/>
    </source>
</evidence>
<evidence type="ECO:0000259" key="8">
    <source>
        <dbReference type="PROSITE" id="PS51462"/>
    </source>
</evidence>
<dbReference type="CDD" id="cd03426">
    <property type="entry name" value="NUDIX_CoAse_Nudt7"/>
    <property type="match status" value="1"/>
</dbReference>
<protein>
    <submittedName>
        <fullName evidence="9">8-oxo-dGTP pyrophosphatase MutT, NUDIX family</fullName>
    </submittedName>
</protein>
<name>A0A1M5PNC4_9ALTE</name>
<evidence type="ECO:0000256" key="5">
    <source>
        <dbReference type="ARBA" id="ARBA00022801"/>
    </source>
</evidence>
<dbReference type="PANTHER" id="PTHR12992:SF11">
    <property type="entry name" value="MITOCHONDRIAL COENZYME A DIPHOSPHATASE NUDT8"/>
    <property type="match status" value="1"/>
</dbReference>
<dbReference type="PANTHER" id="PTHR12992">
    <property type="entry name" value="NUDIX HYDROLASE"/>
    <property type="match status" value="1"/>
</dbReference>
<dbReference type="InterPro" id="IPR000059">
    <property type="entry name" value="NUDIX_hydrolase_NudL_CS"/>
</dbReference>
<feature type="domain" description="Nudix hydrolase" evidence="8">
    <location>
        <begin position="28"/>
        <end position="160"/>
    </location>
</feature>
<evidence type="ECO:0000313" key="9">
    <source>
        <dbReference type="EMBL" id="SHH03292.1"/>
    </source>
</evidence>
<dbReference type="InterPro" id="IPR015797">
    <property type="entry name" value="NUDIX_hydrolase-like_dom_sf"/>
</dbReference>
<dbReference type="GO" id="GO:0030145">
    <property type="term" value="F:manganese ion binding"/>
    <property type="evidence" value="ECO:0007669"/>
    <property type="project" value="InterPro"/>
</dbReference>
<comment type="cofactor">
    <cofactor evidence="1">
        <name>Mn(2+)</name>
        <dbReference type="ChEBI" id="CHEBI:29035"/>
    </cofactor>
</comment>
<proteinExistence type="inferred from homology"/>
<evidence type="ECO:0000256" key="3">
    <source>
        <dbReference type="ARBA" id="ARBA00006506"/>
    </source>
</evidence>
<keyword evidence="4" id="KW-0479">Metal-binding</keyword>
<dbReference type="SUPFAM" id="SSF55811">
    <property type="entry name" value="Nudix"/>
    <property type="match status" value="1"/>
</dbReference>
<evidence type="ECO:0000256" key="7">
    <source>
        <dbReference type="ARBA" id="ARBA00023211"/>
    </source>
</evidence>
<keyword evidence="5" id="KW-0378">Hydrolase</keyword>
<keyword evidence="7" id="KW-0464">Manganese</keyword>
<evidence type="ECO:0000256" key="4">
    <source>
        <dbReference type="ARBA" id="ARBA00022723"/>
    </source>
</evidence>
<comment type="similarity">
    <text evidence="3">Belongs to the Nudix hydrolase family. PCD1 subfamily.</text>
</comment>
<dbReference type="STRING" id="634436.SAMN05216361_3530"/>
<accession>A0A1M5PNC4</accession>
<dbReference type="Gene3D" id="3.90.79.10">
    <property type="entry name" value="Nucleoside Triphosphate Pyrophosphohydrolase"/>
    <property type="match status" value="1"/>
</dbReference>
<dbReference type="Proteomes" id="UP000184520">
    <property type="component" value="Unassembled WGS sequence"/>
</dbReference>
<dbReference type="OrthoDB" id="9802805at2"/>
<dbReference type="GO" id="GO:0009132">
    <property type="term" value="P:nucleoside diphosphate metabolic process"/>
    <property type="evidence" value="ECO:0007669"/>
    <property type="project" value="InterPro"/>
</dbReference>
<dbReference type="InterPro" id="IPR045121">
    <property type="entry name" value="CoAse"/>
</dbReference>
<dbReference type="GO" id="GO:0010945">
    <property type="term" value="F:coenzyme A diphosphatase activity"/>
    <property type="evidence" value="ECO:0007669"/>
    <property type="project" value="InterPro"/>
</dbReference>
<dbReference type="PROSITE" id="PS51462">
    <property type="entry name" value="NUDIX"/>
    <property type="match status" value="1"/>
</dbReference>
<dbReference type="NCBIfam" id="NF007980">
    <property type="entry name" value="PRK10707.1"/>
    <property type="match status" value="1"/>
</dbReference>
<comment type="cofactor">
    <cofactor evidence="2">
        <name>Mg(2+)</name>
        <dbReference type="ChEBI" id="CHEBI:18420"/>
    </cofactor>
</comment>
<organism evidence="9 10">
    <name type="scientific">Marisediminitalea aggregata</name>
    <dbReference type="NCBI Taxonomy" id="634436"/>
    <lineage>
        <taxon>Bacteria</taxon>
        <taxon>Pseudomonadati</taxon>
        <taxon>Pseudomonadota</taxon>
        <taxon>Gammaproteobacteria</taxon>
        <taxon>Alteromonadales</taxon>
        <taxon>Alteromonadaceae</taxon>
        <taxon>Marisediminitalea</taxon>
    </lineage>
</organism>
<dbReference type="PROSITE" id="PS01293">
    <property type="entry name" value="NUDIX_COA"/>
    <property type="match status" value="1"/>
</dbReference>
<dbReference type="RefSeq" id="WP_073324506.1">
    <property type="nucleotide sequence ID" value="NZ_FQWD01000006.1"/>
</dbReference>
<keyword evidence="6" id="KW-0460">Magnesium</keyword>
<evidence type="ECO:0000256" key="1">
    <source>
        <dbReference type="ARBA" id="ARBA00001936"/>
    </source>
</evidence>
<dbReference type="Pfam" id="PF00293">
    <property type="entry name" value="NUDIX"/>
    <property type="match status" value="1"/>
</dbReference>
<evidence type="ECO:0000256" key="6">
    <source>
        <dbReference type="ARBA" id="ARBA00022842"/>
    </source>
</evidence>
<dbReference type="EMBL" id="FQWD01000006">
    <property type="protein sequence ID" value="SHH03292.1"/>
    <property type="molecule type" value="Genomic_DNA"/>
</dbReference>
<gene>
    <name evidence="9" type="ORF">SAMN05216361_3530</name>
</gene>
<dbReference type="GO" id="GO:0000287">
    <property type="term" value="F:magnesium ion binding"/>
    <property type="evidence" value="ECO:0007669"/>
    <property type="project" value="InterPro"/>
</dbReference>
<dbReference type="InterPro" id="IPR000086">
    <property type="entry name" value="NUDIX_hydrolase_dom"/>
</dbReference>
<evidence type="ECO:0000256" key="2">
    <source>
        <dbReference type="ARBA" id="ARBA00001946"/>
    </source>
</evidence>
<reference evidence="10" key="1">
    <citation type="submission" date="2016-11" db="EMBL/GenBank/DDBJ databases">
        <authorList>
            <person name="Varghese N."/>
            <person name="Submissions S."/>
        </authorList>
    </citation>
    <scope>NUCLEOTIDE SEQUENCE [LARGE SCALE GENOMIC DNA]</scope>
    <source>
        <strain evidence="10">CGMCC 1.8995</strain>
    </source>
</reference>